<evidence type="ECO:0000256" key="4">
    <source>
        <dbReference type="ARBA" id="ARBA00022989"/>
    </source>
</evidence>
<keyword evidence="3 6" id="KW-0812">Transmembrane</keyword>
<comment type="subcellular location">
    <subcellularLocation>
        <location evidence="1">Membrane</location>
        <topology evidence="1">Multi-pass membrane protein</topology>
    </subcellularLocation>
</comment>
<name>X6ML83_RETFI</name>
<feature type="transmembrane region" description="Helical" evidence="6">
    <location>
        <begin position="515"/>
        <end position="547"/>
    </location>
</feature>
<comment type="caution">
    <text evidence="7">The sequence shown here is derived from an EMBL/GenBank/DDBJ whole genome shotgun (WGS) entry which is preliminary data.</text>
</comment>
<keyword evidence="4 6" id="KW-1133">Transmembrane helix</keyword>
<keyword evidence="5 6" id="KW-0472">Membrane</keyword>
<feature type="transmembrane region" description="Helical" evidence="6">
    <location>
        <begin position="475"/>
        <end position="495"/>
    </location>
</feature>
<accession>X6ML83</accession>
<evidence type="ECO:0000313" key="8">
    <source>
        <dbReference type="Proteomes" id="UP000023152"/>
    </source>
</evidence>
<proteinExistence type="predicted"/>
<dbReference type="GO" id="GO:0005789">
    <property type="term" value="C:endoplasmic reticulum membrane"/>
    <property type="evidence" value="ECO:0007669"/>
    <property type="project" value="TreeGrafter"/>
</dbReference>
<dbReference type="GO" id="GO:0046964">
    <property type="term" value="F:3'-phosphoadenosine 5'-phosphosulfate transmembrane transporter activity"/>
    <property type="evidence" value="ECO:0007669"/>
    <property type="project" value="TreeGrafter"/>
</dbReference>
<evidence type="ECO:0000256" key="5">
    <source>
        <dbReference type="ARBA" id="ARBA00023136"/>
    </source>
</evidence>
<sequence length="573" mass="65200">MFLILNGYPWPSCLVRLYFFTILNNSQGSNIHIYIITCIQYSETLFFDTNPFPFVIRQGREGRISRGLLEEPIRGEEKVLIEEDESAILQQRLANDVTRTIQFLSVFGTFCVLFCGLSYKMYQKPYDSPQGNTLVSKIRRMAFFGWFFRQPMYAQQVETVVAETEIEPLAGSSPKNFLEEGGKKKKIYIHEKKKKDTNERKPHAISDVVLSVQKEEDTEKKHVPGKRSNVNKLMTIKPGAYIVCNSANMTLLCCGLLLLIAYLIWGFFQERIMAHPYGDGSDERNWFKSSEFLVLVNRAFGLAVSSIVIRYTKCSGFDCPPYYYGMSALSNMSSSWLQYESLHYVTFPVQTVFKSAKVLVTMLVSTLMGKKHTLDQYLSAIFVGVGVYLFLMSQRTDGKEREMGWYFYLGLVLVSAYALTDAFTSNWQQKVFNETKISSFEMMQGTNAVTFVVSLIFALPSIPQILQFYITHPLIITHSIVVGLSAGFGIFFLFVYENKIGNSKNMDKQIKGQILIFYTVENFGAVKLAAVMTARMVVSVLLSIVYYGHPVSMTGIVGMFITFAALFYSILFK</sequence>
<dbReference type="GO" id="GO:0000139">
    <property type="term" value="C:Golgi membrane"/>
    <property type="evidence" value="ECO:0007669"/>
    <property type="project" value="TreeGrafter"/>
</dbReference>
<dbReference type="EMBL" id="ASPP01019774">
    <property type="protein sequence ID" value="ETO14778.1"/>
    <property type="molecule type" value="Genomic_DNA"/>
</dbReference>
<gene>
    <name evidence="7" type="ORF">RFI_22591</name>
</gene>
<feature type="transmembrane region" description="Helical" evidence="6">
    <location>
        <begin position="553"/>
        <end position="572"/>
    </location>
</feature>
<evidence type="ECO:0008006" key="9">
    <source>
        <dbReference type="Google" id="ProtNLM"/>
    </source>
</evidence>
<evidence type="ECO:0000256" key="2">
    <source>
        <dbReference type="ARBA" id="ARBA00022448"/>
    </source>
</evidence>
<dbReference type="OrthoDB" id="1601at2759"/>
<keyword evidence="2" id="KW-0813">Transport</keyword>
<evidence type="ECO:0000256" key="1">
    <source>
        <dbReference type="ARBA" id="ARBA00004141"/>
    </source>
</evidence>
<reference evidence="7 8" key="1">
    <citation type="journal article" date="2013" name="Curr. Biol.">
        <title>The Genome of the Foraminiferan Reticulomyxa filosa.</title>
        <authorList>
            <person name="Glockner G."/>
            <person name="Hulsmann N."/>
            <person name="Schleicher M."/>
            <person name="Noegel A.A."/>
            <person name="Eichinger L."/>
            <person name="Gallinger C."/>
            <person name="Pawlowski J."/>
            <person name="Sierra R."/>
            <person name="Euteneuer U."/>
            <person name="Pillet L."/>
            <person name="Moustafa A."/>
            <person name="Platzer M."/>
            <person name="Groth M."/>
            <person name="Szafranski K."/>
            <person name="Schliwa M."/>
        </authorList>
    </citation>
    <scope>NUCLEOTIDE SEQUENCE [LARGE SCALE GENOMIC DNA]</scope>
</reference>
<dbReference type="PANTHER" id="PTHR10778">
    <property type="entry name" value="SOLUTE CARRIER FAMILY 35 MEMBER B"/>
    <property type="match status" value="1"/>
</dbReference>
<evidence type="ECO:0000313" key="7">
    <source>
        <dbReference type="EMBL" id="ETO14778.1"/>
    </source>
</evidence>
<dbReference type="AlphaFoldDB" id="X6ML83"/>
<dbReference type="Proteomes" id="UP000023152">
    <property type="component" value="Unassembled WGS sequence"/>
</dbReference>
<dbReference type="InterPro" id="IPR013657">
    <property type="entry name" value="SCL35B1-4/HUT1"/>
</dbReference>
<evidence type="ECO:0000256" key="6">
    <source>
        <dbReference type="SAM" id="Phobius"/>
    </source>
</evidence>
<feature type="transmembrane region" description="Helical" evidence="6">
    <location>
        <begin position="377"/>
        <end position="393"/>
    </location>
</feature>
<feature type="transmembrane region" description="Helical" evidence="6">
    <location>
        <begin position="240"/>
        <end position="265"/>
    </location>
</feature>
<evidence type="ECO:0000256" key="3">
    <source>
        <dbReference type="ARBA" id="ARBA00022692"/>
    </source>
</evidence>
<protein>
    <recommendedName>
        <fullName evidence="9">Adenosine 3'-phospho 5'-phosphosulfate transporter 1</fullName>
    </recommendedName>
</protein>
<dbReference type="Pfam" id="PF08449">
    <property type="entry name" value="UAA"/>
    <property type="match status" value="1"/>
</dbReference>
<feature type="transmembrane region" description="Helical" evidence="6">
    <location>
        <begin position="448"/>
        <end position="469"/>
    </location>
</feature>
<feature type="transmembrane region" description="Helical" evidence="6">
    <location>
        <begin position="405"/>
        <end position="427"/>
    </location>
</feature>
<dbReference type="PANTHER" id="PTHR10778:SF13">
    <property type="entry name" value="ADENOSINE 3'-PHOSPHO 5'-PHOSPHOSULFATE TRANSPORTER 1"/>
    <property type="match status" value="1"/>
</dbReference>
<keyword evidence="8" id="KW-1185">Reference proteome</keyword>
<organism evidence="7 8">
    <name type="scientific">Reticulomyxa filosa</name>
    <dbReference type="NCBI Taxonomy" id="46433"/>
    <lineage>
        <taxon>Eukaryota</taxon>
        <taxon>Sar</taxon>
        <taxon>Rhizaria</taxon>
        <taxon>Retaria</taxon>
        <taxon>Foraminifera</taxon>
        <taxon>Monothalamids</taxon>
        <taxon>Reticulomyxidae</taxon>
        <taxon>Reticulomyxa</taxon>
    </lineage>
</organism>